<dbReference type="PANTHER" id="PTHR38600">
    <property type="entry name" value="TRANSCRIPTIONAL REGULATORY PROTEIN"/>
    <property type="match status" value="1"/>
</dbReference>
<dbReference type="PROSITE" id="PS50987">
    <property type="entry name" value="HTH_ARSR_2"/>
    <property type="match status" value="1"/>
</dbReference>
<proteinExistence type="inferred from homology"/>
<dbReference type="Pfam" id="PF08327">
    <property type="entry name" value="AHSA1"/>
    <property type="match status" value="1"/>
</dbReference>
<dbReference type="SUPFAM" id="SSF55961">
    <property type="entry name" value="Bet v1-like"/>
    <property type="match status" value="1"/>
</dbReference>
<sequence>MVAYHSRAEPGTGYAMDDVFKALADVSRRRLLDSLRDRNGQSLRELCAGLDMARQSVSKHLAVLESAGLVTTARRGREKLHYLDAAPINAVADRWINRYDRDRAGALADLKTALEQTPMDTGTNPFVYTTYIRTTPERLWQALTEPAFTRRYWGHAFESDWEKGSPVVWAGAGGRISHPEQIVLDAQPGRRLSYTWHTFTPEWAEASGLPQDVLDRIAGERRSKVTFEIEPAGELVKLTVVHDDLEAGGTLRELISQGWPSVLSSLKTLLETGEPLPEPAR</sequence>
<organism evidence="3 4">
    <name type="scientific">Streptomyces sulfonofaciens</name>
    <dbReference type="NCBI Taxonomy" id="68272"/>
    <lineage>
        <taxon>Bacteria</taxon>
        <taxon>Bacillati</taxon>
        <taxon>Actinomycetota</taxon>
        <taxon>Actinomycetes</taxon>
        <taxon>Kitasatosporales</taxon>
        <taxon>Streptomycetaceae</taxon>
        <taxon>Streptomyces</taxon>
    </lineage>
</organism>
<dbReference type="NCBIfam" id="NF033788">
    <property type="entry name" value="HTH_metalloreg"/>
    <property type="match status" value="1"/>
</dbReference>
<feature type="domain" description="HTH arsR-type" evidence="2">
    <location>
        <begin position="8"/>
        <end position="103"/>
    </location>
</feature>
<keyword evidence="4" id="KW-1185">Reference proteome</keyword>
<dbReference type="GO" id="GO:0003700">
    <property type="term" value="F:DNA-binding transcription factor activity"/>
    <property type="evidence" value="ECO:0007669"/>
    <property type="project" value="InterPro"/>
</dbReference>
<dbReference type="SUPFAM" id="SSF46785">
    <property type="entry name" value="Winged helix' DNA-binding domain"/>
    <property type="match status" value="1"/>
</dbReference>
<reference evidence="3" key="2">
    <citation type="submission" date="2020-09" db="EMBL/GenBank/DDBJ databases">
        <authorList>
            <person name="Sun Q."/>
            <person name="Ohkuma M."/>
        </authorList>
    </citation>
    <scope>NUCLEOTIDE SEQUENCE</scope>
    <source>
        <strain evidence="3">JCM 5069</strain>
    </source>
</reference>
<dbReference type="InterPro" id="IPR013538">
    <property type="entry name" value="ASHA1/2-like_C"/>
</dbReference>
<dbReference type="PANTHER" id="PTHR38600:SF1">
    <property type="entry name" value="TRANSCRIPTIONAL REGULATORY PROTEIN"/>
    <property type="match status" value="1"/>
</dbReference>
<comment type="similarity">
    <text evidence="1">Belongs to the AHA1 family.</text>
</comment>
<dbReference type="InterPro" id="IPR023393">
    <property type="entry name" value="START-like_dom_sf"/>
</dbReference>
<dbReference type="CDD" id="cd00090">
    <property type="entry name" value="HTH_ARSR"/>
    <property type="match status" value="1"/>
</dbReference>
<evidence type="ECO:0000313" key="4">
    <source>
        <dbReference type="Proteomes" id="UP000603708"/>
    </source>
</evidence>
<protein>
    <submittedName>
        <fullName evidence="3">ArsR family transcriptional regulator</fullName>
    </submittedName>
</protein>
<dbReference type="Pfam" id="PF12840">
    <property type="entry name" value="HTH_20"/>
    <property type="match status" value="1"/>
</dbReference>
<dbReference type="SMART" id="SM00418">
    <property type="entry name" value="HTH_ARSR"/>
    <property type="match status" value="1"/>
</dbReference>
<accession>A0A919FTZ4</accession>
<dbReference type="InterPro" id="IPR036388">
    <property type="entry name" value="WH-like_DNA-bd_sf"/>
</dbReference>
<dbReference type="PRINTS" id="PR00778">
    <property type="entry name" value="HTHARSR"/>
</dbReference>
<dbReference type="EMBL" id="BNCD01000002">
    <property type="protein sequence ID" value="GHH72350.1"/>
    <property type="molecule type" value="Genomic_DNA"/>
</dbReference>
<dbReference type="Gene3D" id="1.10.10.10">
    <property type="entry name" value="Winged helix-like DNA-binding domain superfamily/Winged helix DNA-binding domain"/>
    <property type="match status" value="1"/>
</dbReference>
<comment type="caution">
    <text evidence="3">The sequence shown here is derived from an EMBL/GenBank/DDBJ whole genome shotgun (WGS) entry which is preliminary data.</text>
</comment>
<dbReference type="AlphaFoldDB" id="A0A919FTZ4"/>
<dbReference type="InterPro" id="IPR011991">
    <property type="entry name" value="ArsR-like_HTH"/>
</dbReference>
<dbReference type="InterPro" id="IPR036390">
    <property type="entry name" value="WH_DNA-bd_sf"/>
</dbReference>
<dbReference type="Proteomes" id="UP000603708">
    <property type="component" value="Unassembled WGS sequence"/>
</dbReference>
<reference evidence="3" key="1">
    <citation type="journal article" date="2014" name="Int. J. Syst. Evol. Microbiol.">
        <title>Complete genome sequence of Corynebacterium casei LMG S-19264T (=DSM 44701T), isolated from a smear-ripened cheese.</title>
        <authorList>
            <consortium name="US DOE Joint Genome Institute (JGI-PGF)"/>
            <person name="Walter F."/>
            <person name="Albersmeier A."/>
            <person name="Kalinowski J."/>
            <person name="Ruckert C."/>
        </authorList>
    </citation>
    <scope>NUCLEOTIDE SEQUENCE</scope>
    <source>
        <strain evidence="3">JCM 5069</strain>
    </source>
</reference>
<gene>
    <name evidence="3" type="ORF">GCM10018793_09200</name>
</gene>
<evidence type="ECO:0000313" key="3">
    <source>
        <dbReference type="EMBL" id="GHH72350.1"/>
    </source>
</evidence>
<dbReference type="CDD" id="cd08893">
    <property type="entry name" value="SRPBCC_CalC_Aha1-like_GntR-HTH"/>
    <property type="match status" value="1"/>
</dbReference>
<name>A0A919FTZ4_9ACTN</name>
<evidence type="ECO:0000256" key="1">
    <source>
        <dbReference type="ARBA" id="ARBA00006817"/>
    </source>
</evidence>
<dbReference type="Gene3D" id="3.30.530.20">
    <property type="match status" value="1"/>
</dbReference>
<evidence type="ECO:0000259" key="2">
    <source>
        <dbReference type="PROSITE" id="PS50987"/>
    </source>
</evidence>
<dbReference type="InterPro" id="IPR001845">
    <property type="entry name" value="HTH_ArsR_DNA-bd_dom"/>
</dbReference>